<reference evidence="6 7" key="1">
    <citation type="journal article" date="2015" name="Fungal Genet. Biol.">
        <title>Evolution of novel wood decay mechanisms in Agaricales revealed by the genome sequences of Fistulina hepatica and Cylindrobasidium torrendii.</title>
        <authorList>
            <person name="Floudas D."/>
            <person name="Held B.W."/>
            <person name="Riley R."/>
            <person name="Nagy L.G."/>
            <person name="Koehler G."/>
            <person name="Ransdell A.S."/>
            <person name="Younus H."/>
            <person name="Chow J."/>
            <person name="Chiniquy J."/>
            <person name="Lipzen A."/>
            <person name="Tritt A."/>
            <person name="Sun H."/>
            <person name="Haridas S."/>
            <person name="LaButti K."/>
            <person name="Ohm R.A."/>
            <person name="Kues U."/>
            <person name="Blanchette R.A."/>
            <person name="Grigoriev I.V."/>
            <person name="Minto R.E."/>
            <person name="Hibbett D.S."/>
        </authorList>
    </citation>
    <scope>NUCLEOTIDE SEQUENCE [LARGE SCALE GENOMIC DNA]</scope>
    <source>
        <strain evidence="6 7">ATCC 64428</strain>
    </source>
</reference>
<dbReference type="InterPro" id="IPR013083">
    <property type="entry name" value="Znf_RING/FYVE/PHD"/>
</dbReference>
<dbReference type="EMBL" id="KN881618">
    <property type="protein sequence ID" value="KIY53356.1"/>
    <property type="molecule type" value="Genomic_DNA"/>
</dbReference>
<organism evidence="6 7">
    <name type="scientific">Fistulina hepatica ATCC 64428</name>
    <dbReference type="NCBI Taxonomy" id="1128425"/>
    <lineage>
        <taxon>Eukaryota</taxon>
        <taxon>Fungi</taxon>
        <taxon>Dikarya</taxon>
        <taxon>Basidiomycota</taxon>
        <taxon>Agaricomycotina</taxon>
        <taxon>Agaricomycetes</taxon>
        <taxon>Agaricomycetidae</taxon>
        <taxon>Agaricales</taxon>
        <taxon>Fistulinaceae</taxon>
        <taxon>Fistulina</taxon>
    </lineage>
</organism>
<protein>
    <recommendedName>
        <fullName evidence="5">RING-type domain-containing protein</fullName>
    </recommendedName>
</protein>
<dbReference type="InterPro" id="IPR001841">
    <property type="entry name" value="Znf_RING"/>
</dbReference>
<dbReference type="AlphaFoldDB" id="A0A0D7APW5"/>
<proteinExistence type="predicted"/>
<evidence type="ECO:0000313" key="7">
    <source>
        <dbReference type="Proteomes" id="UP000054144"/>
    </source>
</evidence>
<gene>
    <name evidence="6" type="ORF">FISHEDRAFT_19104</name>
</gene>
<keyword evidence="1" id="KW-0479">Metal-binding</keyword>
<dbReference type="PROSITE" id="PS00518">
    <property type="entry name" value="ZF_RING_1"/>
    <property type="match status" value="1"/>
</dbReference>
<name>A0A0D7APW5_9AGAR</name>
<feature type="domain" description="RING-type" evidence="5">
    <location>
        <begin position="12"/>
        <end position="46"/>
    </location>
</feature>
<evidence type="ECO:0000256" key="1">
    <source>
        <dbReference type="ARBA" id="ARBA00022723"/>
    </source>
</evidence>
<evidence type="ECO:0000259" key="5">
    <source>
        <dbReference type="PROSITE" id="PS50089"/>
    </source>
</evidence>
<keyword evidence="7" id="KW-1185">Reference proteome</keyword>
<dbReference type="Gene3D" id="3.30.40.10">
    <property type="entry name" value="Zinc/RING finger domain, C3HC4 (zinc finger)"/>
    <property type="match status" value="1"/>
</dbReference>
<accession>A0A0D7APW5</accession>
<feature type="non-terminal residue" evidence="6">
    <location>
        <position position="1"/>
    </location>
</feature>
<dbReference type="Proteomes" id="UP000054144">
    <property type="component" value="Unassembled WGS sequence"/>
</dbReference>
<keyword evidence="3" id="KW-0862">Zinc</keyword>
<sequence>IAHPYSLNAGRCGHSFCAQCLLKWFFSRLHKGCGNWHESVDCPICRQMVVITPDRVPRMDITFPFVPNRLGDTV</sequence>
<evidence type="ECO:0000256" key="2">
    <source>
        <dbReference type="ARBA" id="ARBA00022771"/>
    </source>
</evidence>
<evidence type="ECO:0000313" key="6">
    <source>
        <dbReference type="EMBL" id="KIY53356.1"/>
    </source>
</evidence>
<evidence type="ECO:0000256" key="3">
    <source>
        <dbReference type="ARBA" id="ARBA00022833"/>
    </source>
</evidence>
<dbReference type="PROSITE" id="PS50089">
    <property type="entry name" value="ZF_RING_2"/>
    <property type="match status" value="1"/>
</dbReference>
<dbReference type="OrthoDB" id="6105938at2759"/>
<feature type="non-terminal residue" evidence="6">
    <location>
        <position position="74"/>
    </location>
</feature>
<keyword evidence="2 4" id="KW-0863">Zinc-finger</keyword>
<evidence type="ECO:0000256" key="4">
    <source>
        <dbReference type="PROSITE-ProRule" id="PRU00175"/>
    </source>
</evidence>
<dbReference type="InterPro" id="IPR017907">
    <property type="entry name" value="Znf_RING_CS"/>
</dbReference>
<dbReference type="SUPFAM" id="SSF57850">
    <property type="entry name" value="RING/U-box"/>
    <property type="match status" value="1"/>
</dbReference>
<dbReference type="GO" id="GO:0008270">
    <property type="term" value="F:zinc ion binding"/>
    <property type="evidence" value="ECO:0007669"/>
    <property type="project" value="UniProtKB-KW"/>
</dbReference>